<dbReference type="InterPro" id="IPR002123">
    <property type="entry name" value="Plipid/glycerol_acylTrfase"/>
</dbReference>
<dbReference type="Proteomes" id="UP000559010">
    <property type="component" value="Unassembled WGS sequence"/>
</dbReference>
<dbReference type="Pfam" id="PF01553">
    <property type="entry name" value="Acyltransferase"/>
    <property type="match status" value="1"/>
</dbReference>
<sequence>MKNFLKWIYTIYAAITFVLVFLCIYPFFLIMIFIKPLQGYLHFINHMWARTWFTIVGMPVKVVYEKKFSSKKQVIFVANHFSYMDIALMTWLFNNFIFMGKSSIARVPLFGYMFRKLHITVDRSRAKDRYAAYRKGLEKIKEGKSLAIFPEGGIKAKNPPQMAMFKDGAFRLAIEQNVALVPVTLPYNWLVLPDDQFLLSWHSQKMIVHEPIETHDLTEKDIPELKKRVYSIIQNKLDEHFPAYAIESETVNA</sequence>
<keyword evidence="3 6" id="KW-0012">Acyltransferase</keyword>
<dbReference type="EMBL" id="JABBNU010000006">
    <property type="protein sequence ID" value="NMM48790.1"/>
    <property type="molecule type" value="Genomic_DNA"/>
</dbReference>
<dbReference type="GO" id="GO:0003841">
    <property type="term" value="F:1-acylglycerol-3-phosphate O-acyltransferase activity"/>
    <property type="evidence" value="ECO:0007669"/>
    <property type="project" value="TreeGrafter"/>
</dbReference>
<name>A0A848J2M1_9BACT</name>
<evidence type="ECO:0000256" key="2">
    <source>
        <dbReference type="ARBA" id="ARBA00022679"/>
    </source>
</evidence>
<organism evidence="6 7">
    <name type="scientific">Marinigracilibium pacificum</name>
    <dbReference type="NCBI Taxonomy" id="2729599"/>
    <lineage>
        <taxon>Bacteria</taxon>
        <taxon>Pseudomonadati</taxon>
        <taxon>Bacteroidota</taxon>
        <taxon>Cytophagia</taxon>
        <taxon>Cytophagales</taxon>
        <taxon>Flammeovirgaceae</taxon>
        <taxon>Marinigracilibium</taxon>
    </lineage>
</organism>
<dbReference type="GO" id="GO:0006654">
    <property type="term" value="P:phosphatidic acid biosynthetic process"/>
    <property type="evidence" value="ECO:0007669"/>
    <property type="project" value="TreeGrafter"/>
</dbReference>
<dbReference type="SMART" id="SM00563">
    <property type="entry name" value="PlsC"/>
    <property type="match status" value="1"/>
</dbReference>
<evidence type="ECO:0000313" key="6">
    <source>
        <dbReference type="EMBL" id="NMM48790.1"/>
    </source>
</evidence>
<reference evidence="6 7" key="1">
    <citation type="submission" date="2020-04" db="EMBL/GenBank/DDBJ databases">
        <title>Flammeovirgaceae bacterium KN852 isolated from deep sea.</title>
        <authorList>
            <person name="Zhang D.-C."/>
        </authorList>
    </citation>
    <scope>NUCLEOTIDE SEQUENCE [LARGE SCALE GENOMIC DNA]</scope>
    <source>
        <strain evidence="6 7">KN852</strain>
    </source>
</reference>
<dbReference type="RefSeq" id="WP_169681085.1">
    <property type="nucleotide sequence ID" value="NZ_JABBNU010000006.1"/>
</dbReference>
<feature type="transmembrane region" description="Helical" evidence="4">
    <location>
        <begin position="74"/>
        <end position="93"/>
    </location>
</feature>
<accession>A0A848J2M1</accession>
<proteinExistence type="predicted"/>
<keyword evidence="4" id="KW-1133">Transmembrane helix</keyword>
<gene>
    <name evidence="6" type="ORF">HH304_10300</name>
</gene>
<feature type="transmembrane region" description="Helical" evidence="4">
    <location>
        <begin position="40"/>
        <end position="62"/>
    </location>
</feature>
<dbReference type="CDD" id="cd07989">
    <property type="entry name" value="LPLAT_AGPAT-like"/>
    <property type="match status" value="1"/>
</dbReference>
<evidence type="ECO:0000256" key="4">
    <source>
        <dbReference type="SAM" id="Phobius"/>
    </source>
</evidence>
<evidence type="ECO:0000256" key="1">
    <source>
        <dbReference type="ARBA" id="ARBA00005189"/>
    </source>
</evidence>
<dbReference type="PANTHER" id="PTHR10434:SF11">
    <property type="entry name" value="1-ACYL-SN-GLYCEROL-3-PHOSPHATE ACYLTRANSFERASE"/>
    <property type="match status" value="1"/>
</dbReference>
<keyword evidence="4" id="KW-0472">Membrane</keyword>
<comment type="caution">
    <text evidence="6">The sequence shown here is derived from an EMBL/GenBank/DDBJ whole genome shotgun (WGS) entry which is preliminary data.</text>
</comment>
<dbReference type="SUPFAM" id="SSF69593">
    <property type="entry name" value="Glycerol-3-phosphate (1)-acyltransferase"/>
    <property type="match status" value="1"/>
</dbReference>
<keyword evidence="4" id="KW-0812">Transmembrane</keyword>
<evidence type="ECO:0000256" key="3">
    <source>
        <dbReference type="ARBA" id="ARBA00023315"/>
    </source>
</evidence>
<dbReference type="PANTHER" id="PTHR10434">
    <property type="entry name" value="1-ACYL-SN-GLYCEROL-3-PHOSPHATE ACYLTRANSFERASE"/>
    <property type="match status" value="1"/>
</dbReference>
<protein>
    <submittedName>
        <fullName evidence="6">1-acyl-sn-glycerol-3-phosphate acyltransferase</fullName>
    </submittedName>
</protein>
<evidence type="ECO:0000313" key="7">
    <source>
        <dbReference type="Proteomes" id="UP000559010"/>
    </source>
</evidence>
<comment type="pathway">
    <text evidence="1">Lipid metabolism.</text>
</comment>
<evidence type="ECO:0000259" key="5">
    <source>
        <dbReference type="SMART" id="SM00563"/>
    </source>
</evidence>
<feature type="domain" description="Phospholipid/glycerol acyltransferase" evidence="5">
    <location>
        <begin position="74"/>
        <end position="188"/>
    </location>
</feature>
<dbReference type="AlphaFoldDB" id="A0A848J2M1"/>
<keyword evidence="7" id="KW-1185">Reference proteome</keyword>
<keyword evidence="2 6" id="KW-0808">Transferase</keyword>
<feature type="transmembrane region" description="Helical" evidence="4">
    <location>
        <begin position="7"/>
        <end position="34"/>
    </location>
</feature>